<dbReference type="InterPro" id="IPR001128">
    <property type="entry name" value="Cyt_P450"/>
</dbReference>
<evidence type="ECO:0000256" key="9">
    <source>
        <dbReference type="ARBA" id="ARBA00023004"/>
    </source>
</evidence>
<dbReference type="InterPro" id="IPR002401">
    <property type="entry name" value="Cyt_P450_E_grp-I"/>
</dbReference>
<keyword evidence="13" id="KW-1185">Reference proteome</keyword>
<evidence type="ECO:0000256" key="8">
    <source>
        <dbReference type="ARBA" id="ARBA00023002"/>
    </source>
</evidence>
<evidence type="ECO:0000256" key="2">
    <source>
        <dbReference type="ARBA" id="ARBA00004167"/>
    </source>
</evidence>
<evidence type="ECO:0000256" key="10">
    <source>
        <dbReference type="ARBA" id="ARBA00023033"/>
    </source>
</evidence>
<sequence length="115" mass="13061">MVVLEVLRLYPIMVFVSRQTLQNLKLGNIEIPKGFNIWLWLLELHFDPKFWGPDVEKFNPERFANGISRACKSSEAYIPLCIGAQVCPGRSLAKTELQVLFAIILSNLSLIILDS</sequence>
<keyword evidence="8" id="KW-0560">Oxidoreductase</keyword>
<dbReference type="Pfam" id="PF00067">
    <property type="entry name" value="p450"/>
    <property type="match status" value="1"/>
</dbReference>
<gene>
    <name evidence="14" type="primary">LOC111285239</name>
</gene>
<dbReference type="GeneID" id="111285239"/>
<keyword evidence="6 12" id="KW-0479">Metal-binding</keyword>
<dbReference type="OrthoDB" id="1470350at2759"/>
<evidence type="ECO:0000256" key="6">
    <source>
        <dbReference type="ARBA" id="ARBA00022723"/>
    </source>
</evidence>
<proteinExistence type="inferred from homology"/>
<dbReference type="PRINTS" id="PR00385">
    <property type="entry name" value="P450"/>
</dbReference>
<dbReference type="AlphaFoldDB" id="A0A6P5XPQ2"/>
<dbReference type="GO" id="GO:0005506">
    <property type="term" value="F:iron ion binding"/>
    <property type="evidence" value="ECO:0007669"/>
    <property type="project" value="InterPro"/>
</dbReference>
<keyword evidence="7" id="KW-1133">Transmembrane helix</keyword>
<dbReference type="PRINTS" id="PR00463">
    <property type="entry name" value="EP450I"/>
</dbReference>
<accession>A0A6P5XPQ2</accession>
<keyword evidence="11" id="KW-0472">Membrane</keyword>
<evidence type="ECO:0000313" key="14">
    <source>
        <dbReference type="RefSeq" id="XP_022730304.1"/>
    </source>
</evidence>
<keyword evidence="5" id="KW-0812">Transmembrane</keyword>
<dbReference type="SUPFAM" id="SSF48264">
    <property type="entry name" value="Cytochrome P450"/>
    <property type="match status" value="1"/>
</dbReference>
<dbReference type="PANTHER" id="PTHR24282:SF28">
    <property type="entry name" value="CYTOCHROME P450"/>
    <property type="match status" value="1"/>
</dbReference>
<name>A0A6P5XPQ2_DURZI</name>
<evidence type="ECO:0000256" key="1">
    <source>
        <dbReference type="ARBA" id="ARBA00001971"/>
    </source>
</evidence>
<dbReference type="Proteomes" id="UP000515121">
    <property type="component" value="Unplaced"/>
</dbReference>
<dbReference type="InterPro" id="IPR050665">
    <property type="entry name" value="Cytochrome_P450_Monooxygen"/>
</dbReference>
<dbReference type="InterPro" id="IPR036396">
    <property type="entry name" value="Cyt_P450_sf"/>
</dbReference>
<keyword evidence="4 12" id="KW-0349">Heme</keyword>
<reference evidence="14" key="1">
    <citation type="submission" date="2025-08" db="UniProtKB">
        <authorList>
            <consortium name="RefSeq"/>
        </authorList>
    </citation>
    <scope>IDENTIFICATION</scope>
    <source>
        <tissue evidence="14">Fruit stalk</tissue>
    </source>
</reference>
<dbReference type="GO" id="GO:0016020">
    <property type="term" value="C:membrane"/>
    <property type="evidence" value="ECO:0007669"/>
    <property type="project" value="UniProtKB-SubCell"/>
</dbReference>
<evidence type="ECO:0000256" key="12">
    <source>
        <dbReference type="PIRSR" id="PIRSR602401-1"/>
    </source>
</evidence>
<dbReference type="GO" id="GO:0020037">
    <property type="term" value="F:heme binding"/>
    <property type="evidence" value="ECO:0007669"/>
    <property type="project" value="InterPro"/>
</dbReference>
<organism evidence="13 14">
    <name type="scientific">Durio zibethinus</name>
    <name type="common">Durian</name>
    <dbReference type="NCBI Taxonomy" id="66656"/>
    <lineage>
        <taxon>Eukaryota</taxon>
        <taxon>Viridiplantae</taxon>
        <taxon>Streptophyta</taxon>
        <taxon>Embryophyta</taxon>
        <taxon>Tracheophyta</taxon>
        <taxon>Spermatophyta</taxon>
        <taxon>Magnoliopsida</taxon>
        <taxon>eudicotyledons</taxon>
        <taxon>Gunneridae</taxon>
        <taxon>Pentapetalae</taxon>
        <taxon>rosids</taxon>
        <taxon>malvids</taxon>
        <taxon>Malvales</taxon>
        <taxon>Malvaceae</taxon>
        <taxon>Helicteroideae</taxon>
        <taxon>Durio</taxon>
    </lineage>
</organism>
<dbReference type="Gene3D" id="1.10.630.10">
    <property type="entry name" value="Cytochrome P450"/>
    <property type="match status" value="1"/>
</dbReference>
<keyword evidence="10" id="KW-0503">Monooxygenase</keyword>
<dbReference type="KEGG" id="dzi:111285239"/>
<dbReference type="PANTHER" id="PTHR24282">
    <property type="entry name" value="CYTOCHROME P450 FAMILY MEMBER"/>
    <property type="match status" value="1"/>
</dbReference>
<dbReference type="GO" id="GO:0016705">
    <property type="term" value="F:oxidoreductase activity, acting on paired donors, with incorporation or reduction of molecular oxygen"/>
    <property type="evidence" value="ECO:0007669"/>
    <property type="project" value="InterPro"/>
</dbReference>
<protein>
    <submittedName>
        <fullName evidence="14">Cytochrome P450 714C2-like</fullName>
    </submittedName>
</protein>
<evidence type="ECO:0000256" key="7">
    <source>
        <dbReference type="ARBA" id="ARBA00022989"/>
    </source>
</evidence>
<comment type="subcellular location">
    <subcellularLocation>
        <location evidence="2">Membrane</location>
        <topology evidence="2">Single-pass membrane protein</topology>
    </subcellularLocation>
</comment>
<evidence type="ECO:0000256" key="11">
    <source>
        <dbReference type="ARBA" id="ARBA00023136"/>
    </source>
</evidence>
<feature type="binding site" description="axial binding residue" evidence="12">
    <location>
        <position position="87"/>
    </location>
    <ligand>
        <name>heme</name>
        <dbReference type="ChEBI" id="CHEBI:30413"/>
    </ligand>
    <ligandPart>
        <name>Fe</name>
        <dbReference type="ChEBI" id="CHEBI:18248"/>
    </ligandPart>
</feature>
<keyword evidence="9 12" id="KW-0408">Iron</keyword>
<evidence type="ECO:0000256" key="4">
    <source>
        <dbReference type="ARBA" id="ARBA00022617"/>
    </source>
</evidence>
<evidence type="ECO:0000256" key="3">
    <source>
        <dbReference type="ARBA" id="ARBA00010617"/>
    </source>
</evidence>
<comment type="cofactor">
    <cofactor evidence="1 12">
        <name>heme</name>
        <dbReference type="ChEBI" id="CHEBI:30413"/>
    </cofactor>
</comment>
<dbReference type="RefSeq" id="XP_022730304.1">
    <property type="nucleotide sequence ID" value="XM_022874569.1"/>
</dbReference>
<comment type="similarity">
    <text evidence="3">Belongs to the cytochrome P450 family.</text>
</comment>
<evidence type="ECO:0000313" key="13">
    <source>
        <dbReference type="Proteomes" id="UP000515121"/>
    </source>
</evidence>
<evidence type="ECO:0000256" key="5">
    <source>
        <dbReference type="ARBA" id="ARBA00022692"/>
    </source>
</evidence>
<dbReference type="GO" id="GO:0004497">
    <property type="term" value="F:monooxygenase activity"/>
    <property type="evidence" value="ECO:0007669"/>
    <property type="project" value="UniProtKB-KW"/>
</dbReference>